<comment type="caution">
    <text evidence="2">The sequence shown here is derived from an EMBL/GenBank/DDBJ whole genome shotgun (WGS) entry which is preliminary data.</text>
</comment>
<accession>A0A1R1PLN7</accession>
<protein>
    <submittedName>
        <fullName evidence="2">Uncharacterized protein</fullName>
    </submittedName>
</protein>
<sequence length="131" mass="13498">MKLLAVGSLVGAVVAISHQEQCFLDACNGDPLNSDCVAGCYEVPPPDQVTLAEANQCYMGCVASNSTKSYGACIIKCISTHIVEGTKDTEKKHPKSRSSISSVSVSGSETIAKFTGATIAGSIVMAVLGLI</sequence>
<dbReference type="AlphaFoldDB" id="A0A1R1PLN7"/>
<evidence type="ECO:0000256" key="1">
    <source>
        <dbReference type="SAM" id="SignalP"/>
    </source>
</evidence>
<dbReference type="EMBL" id="LSSK01000798">
    <property type="protein sequence ID" value="OMH81875.1"/>
    <property type="molecule type" value="Genomic_DNA"/>
</dbReference>
<dbReference type="OrthoDB" id="5597238at2759"/>
<reference evidence="3" key="1">
    <citation type="submission" date="2017-01" db="EMBL/GenBank/DDBJ databases">
        <authorList>
            <person name="Wang Y."/>
            <person name="White M."/>
            <person name="Kvist S."/>
            <person name="Moncalvo J.-M."/>
        </authorList>
    </citation>
    <scope>NUCLEOTIDE SEQUENCE [LARGE SCALE GENOMIC DNA]</scope>
    <source>
        <strain evidence="3">COL-18-3</strain>
    </source>
</reference>
<feature type="chain" id="PRO_5013385737" evidence="1">
    <location>
        <begin position="16"/>
        <end position="131"/>
    </location>
</feature>
<gene>
    <name evidence="2" type="ORF">AX774_g4662</name>
</gene>
<name>A0A1R1PLN7_ZANCU</name>
<dbReference type="Proteomes" id="UP000188320">
    <property type="component" value="Unassembled WGS sequence"/>
</dbReference>
<keyword evidence="1" id="KW-0732">Signal</keyword>
<organism evidence="2 3">
    <name type="scientific">Zancudomyces culisetae</name>
    <name type="common">Gut fungus</name>
    <name type="synonym">Smittium culisetae</name>
    <dbReference type="NCBI Taxonomy" id="1213189"/>
    <lineage>
        <taxon>Eukaryota</taxon>
        <taxon>Fungi</taxon>
        <taxon>Fungi incertae sedis</taxon>
        <taxon>Zoopagomycota</taxon>
        <taxon>Kickxellomycotina</taxon>
        <taxon>Harpellomycetes</taxon>
        <taxon>Harpellales</taxon>
        <taxon>Legeriomycetaceae</taxon>
        <taxon>Zancudomyces</taxon>
    </lineage>
</organism>
<evidence type="ECO:0000313" key="3">
    <source>
        <dbReference type="Proteomes" id="UP000188320"/>
    </source>
</evidence>
<keyword evidence="3" id="KW-1185">Reference proteome</keyword>
<proteinExistence type="predicted"/>
<feature type="signal peptide" evidence="1">
    <location>
        <begin position="1"/>
        <end position="15"/>
    </location>
</feature>
<evidence type="ECO:0000313" key="2">
    <source>
        <dbReference type="EMBL" id="OMH81875.1"/>
    </source>
</evidence>